<dbReference type="PANTHER" id="PTHR30462:SF3">
    <property type="entry name" value="INTERMEMBRANE TRANSPORT PROTEIN PQIA"/>
    <property type="match status" value="1"/>
</dbReference>
<feature type="region of interest" description="Disordered" evidence="7">
    <location>
        <begin position="456"/>
        <end position="491"/>
    </location>
</feature>
<dbReference type="InterPro" id="IPR007498">
    <property type="entry name" value="PqiA-like"/>
</dbReference>
<reference evidence="9 10" key="1">
    <citation type="submission" date="2019-07" db="EMBL/GenBank/DDBJ databases">
        <title>Whole genome shotgun sequence of Swaminathania salitolerans NBRC 104436.</title>
        <authorList>
            <person name="Hosoyama A."/>
            <person name="Uohara A."/>
            <person name="Ohji S."/>
            <person name="Ichikawa N."/>
        </authorList>
    </citation>
    <scope>NUCLEOTIDE SEQUENCE [LARGE SCALE GENOMIC DNA]</scope>
    <source>
        <strain evidence="9 10">NBRC 104436</strain>
    </source>
</reference>
<feature type="transmembrane region" description="Helical" evidence="8">
    <location>
        <begin position="425"/>
        <end position="444"/>
    </location>
</feature>
<evidence type="ECO:0000313" key="10">
    <source>
        <dbReference type="Proteomes" id="UP000321405"/>
    </source>
</evidence>
<proteinExistence type="predicted"/>
<evidence type="ECO:0000256" key="3">
    <source>
        <dbReference type="ARBA" id="ARBA00022519"/>
    </source>
</evidence>
<evidence type="ECO:0000256" key="5">
    <source>
        <dbReference type="ARBA" id="ARBA00022989"/>
    </source>
</evidence>
<feature type="transmembrane region" description="Helical" evidence="8">
    <location>
        <begin position="190"/>
        <end position="211"/>
    </location>
</feature>
<sequence length="491" mass="54141">MSDRFHKRLWRNAVTMASPAPSTPTLQIVEGLRECPCCGLFQTVPRLKPGHVAYCTRCDAQLARRRRTAPIAAPAAFCIASAALYLALLLTQLLTINVHGRVNTVTILTGPIELAREGFGEIGLIVGLTTLVMPGVVIALMGAILFGASKRHMPDWTPRLMSWYERLREWSMIEVYILGVFVAYTKLIDLAIVDLQAGVFLIAALMITMAATDSTLDVERVWHNRDIREEMEDGQGRKLPVEHVTATDETMPSVTHMLSCHACGLVMAFDHVVPREADMGDCPRCHQILRRRKTKSLTNAAALLVAGIICYIPANLLPVMTYTKMGQPDTSTIIHGVIELWQSGLVPLALLVLFASITVPVLKIISLAVMVLGTWFGQKRGLRPLTKLYRIIDIIGRWSMIDVFMISILVAIVHFNFLANVLADPGVVFFTIVVIVTIFAVHCFDPRSMWDAAGQNGPVDAPLEAQDNSEAGGISRPSHPFPPHDMEPERA</sequence>
<protein>
    <submittedName>
        <fullName evidence="9">Paraquat-inducible membrane protein A</fullName>
    </submittedName>
</protein>
<feature type="transmembrane region" description="Helical" evidence="8">
    <location>
        <begin position="297"/>
        <end position="314"/>
    </location>
</feature>
<feature type="transmembrane region" description="Helical" evidence="8">
    <location>
        <begin position="167"/>
        <end position="184"/>
    </location>
</feature>
<evidence type="ECO:0000256" key="4">
    <source>
        <dbReference type="ARBA" id="ARBA00022692"/>
    </source>
</evidence>
<dbReference type="OrthoDB" id="9800207at2"/>
<evidence type="ECO:0000256" key="1">
    <source>
        <dbReference type="ARBA" id="ARBA00004533"/>
    </source>
</evidence>
<dbReference type="EMBL" id="BJVC01000004">
    <property type="protein sequence ID" value="GEL02637.1"/>
    <property type="molecule type" value="Genomic_DNA"/>
</dbReference>
<dbReference type="Pfam" id="PF04403">
    <property type="entry name" value="PqiA"/>
    <property type="match status" value="2"/>
</dbReference>
<dbReference type="PANTHER" id="PTHR30462">
    <property type="entry name" value="INTERMEMBRANE TRANSPORT PROTEIN PQIB-RELATED"/>
    <property type="match status" value="1"/>
</dbReference>
<evidence type="ECO:0000313" key="9">
    <source>
        <dbReference type="EMBL" id="GEL02637.1"/>
    </source>
</evidence>
<evidence type="ECO:0000256" key="8">
    <source>
        <dbReference type="SAM" id="Phobius"/>
    </source>
</evidence>
<keyword evidence="4 8" id="KW-0812">Transmembrane</keyword>
<feature type="transmembrane region" description="Helical" evidence="8">
    <location>
        <begin position="122"/>
        <end position="146"/>
    </location>
</feature>
<keyword evidence="3" id="KW-0997">Cell inner membrane</keyword>
<dbReference type="RefSeq" id="WP_147093727.1">
    <property type="nucleotide sequence ID" value="NZ_BJVC01000004.1"/>
</dbReference>
<organism evidence="9 10">
    <name type="scientific">Swaminathania salitolerans</name>
    <dbReference type="NCBI Taxonomy" id="182838"/>
    <lineage>
        <taxon>Bacteria</taxon>
        <taxon>Pseudomonadati</taxon>
        <taxon>Pseudomonadota</taxon>
        <taxon>Alphaproteobacteria</taxon>
        <taxon>Acetobacterales</taxon>
        <taxon>Acetobacteraceae</taxon>
        <taxon>Swaminathania</taxon>
    </lineage>
</organism>
<evidence type="ECO:0000256" key="6">
    <source>
        <dbReference type="ARBA" id="ARBA00023136"/>
    </source>
</evidence>
<dbReference type="InterPro" id="IPR051800">
    <property type="entry name" value="PqiA-PqiB_transport"/>
</dbReference>
<accession>A0A511BQL0</accession>
<keyword evidence="6 8" id="KW-0472">Membrane</keyword>
<dbReference type="AlphaFoldDB" id="A0A511BQL0"/>
<evidence type="ECO:0000256" key="7">
    <source>
        <dbReference type="SAM" id="MobiDB-lite"/>
    </source>
</evidence>
<keyword evidence="10" id="KW-1185">Reference proteome</keyword>
<feature type="transmembrane region" description="Helical" evidence="8">
    <location>
        <begin position="398"/>
        <end position="419"/>
    </location>
</feature>
<keyword evidence="2" id="KW-1003">Cell membrane</keyword>
<dbReference type="GO" id="GO:0005886">
    <property type="term" value="C:plasma membrane"/>
    <property type="evidence" value="ECO:0007669"/>
    <property type="project" value="UniProtKB-SubCell"/>
</dbReference>
<comment type="subcellular location">
    <subcellularLocation>
        <location evidence="1">Cell inner membrane</location>
    </subcellularLocation>
</comment>
<name>A0A511BQL0_9PROT</name>
<feature type="transmembrane region" description="Helical" evidence="8">
    <location>
        <begin position="71"/>
        <end position="94"/>
    </location>
</feature>
<comment type="caution">
    <text evidence="9">The sequence shown here is derived from an EMBL/GenBank/DDBJ whole genome shotgun (WGS) entry which is preliminary data.</text>
</comment>
<gene>
    <name evidence="9" type="ORF">SSA02_18000</name>
</gene>
<feature type="compositionally biased region" description="Basic and acidic residues" evidence="7">
    <location>
        <begin position="482"/>
        <end position="491"/>
    </location>
</feature>
<dbReference type="Proteomes" id="UP000321405">
    <property type="component" value="Unassembled WGS sequence"/>
</dbReference>
<feature type="transmembrane region" description="Helical" evidence="8">
    <location>
        <begin position="348"/>
        <end position="377"/>
    </location>
</feature>
<keyword evidence="5 8" id="KW-1133">Transmembrane helix</keyword>
<evidence type="ECO:0000256" key="2">
    <source>
        <dbReference type="ARBA" id="ARBA00022475"/>
    </source>
</evidence>